<dbReference type="SMART" id="SM00066">
    <property type="entry name" value="GAL4"/>
    <property type="match status" value="1"/>
</dbReference>
<evidence type="ECO:0000256" key="9">
    <source>
        <dbReference type="SAM" id="MobiDB-lite"/>
    </source>
</evidence>
<dbReference type="PROSITE" id="PS00463">
    <property type="entry name" value="ZN2_CY6_FUNGAL_1"/>
    <property type="match status" value="1"/>
</dbReference>
<feature type="coiled-coil region" evidence="8">
    <location>
        <begin position="141"/>
        <end position="175"/>
    </location>
</feature>
<reference evidence="11" key="2">
    <citation type="journal article" date="2023" name="IMA Fungus">
        <title>Comparative genomic study of the Penicillium genus elucidates a diverse pangenome and 15 lateral gene transfer events.</title>
        <authorList>
            <person name="Petersen C."/>
            <person name="Sorensen T."/>
            <person name="Nielsen M.R."/>
            <person name="Sondergaard T.E."/>
            <person name="Sorensen J.L."/>
            <person name="Fitzpatrick D.A."/>
            <person name="Frisvad J.C."/>
            <person name="Nielsen K.L."/>
        </authorList>
    </citation>
    <scope>NUCLEOTIDE SEQUENCE</scope>
    <source>
        <strain evidence="11">IBT 34128</strain>
    </source>
</reference>
<dbReference type="PROSITE" id="PS50048">
    <property type="entry name" value="ZN2_CY6_FUNGAL_2"/>
    <property type="match status" value="1"/>
</dbReference>
<evidence type="ECO:0000256" key="5">
    <source>
        <dbReference type="ARBA" id="ARBA00023125"/>
    </source>
</evidence>
<evidence type="ECO:0000256" key="6">
    <source>
        <dbReference type="ARBA" id="ARBA00023163"/>
    </source>
</evidence>
<comment type="caution">
    <text evidence="11">The sequence shown here is derived from an EMBL/GenBank/DDBJ whole genome shotgun (WGS) entry which is preliminary data.</text>
</comment>
<dbReference type="Proteomes" id="UP001141434">
    <property type="component" value="Unassembled WGS sequence"/>
</dbReference>
<dbReference type="Pfam" id="PF00172">
    <property type="entry name" value="Zn_clus"/>
    <property type="match status" value="1"/>
</dbReference>
<gene>
    <name evidence="11" type="ORF">NUU61_005120</name>
</gene>
<evidence type="ECO:0000256" key="1">
    <source>
        <dbReference type="ARBA" id="ARBA00004123"/>
    </source>
</evidence>
<dbReference type="GO" id="GO:0043565">
    <property type="term" value="F:sequence-specific DNA binding"/>
    <property type="evidence" value="ECO:0007669"/>
    <property type="project" value="TreeGrafter"/>
</dbReference>
<dbReference type="GeneID" id="81394870"/>
<evidence type="ECO:0000256" key="2">
    <source>
        <dbReference type="ARBA" id="ARBA00022723"/>
    </source>
</evidence>
<protein>
    <recommendedName>
        <fullName evidence="10">Zn(2)-C6 fungal-type domain-containing protein</fullName>
    </recommendedName>
</protein>
<dbReference type="AlphaFoldDB" id="A0A9W9F955"/>
<evidence type="ECO:0000256" key="7">
    <source>
        <dbReference type="ARBA" id="ARBA00023242"/>
    </source>
</evidence>
<keyword evidence="6" id="KW-0804">Transcription</keyword>
<feature type="domain" description="Zn(2)-C6 fungal-type" evidence="10">
    <location>
        <begin position="97"/>
        <end position="127"/>
    </location>
</feature>
<dbReference type="InterPro" id="IPR036864">
    <property type="entry name" value="Zn2-C6_fun-type_DNA-bd_sf"/>
</dbReference>
<keyword evidence="5" id="KW-0238">DNA-binding</keyword>
<dbReference type="InterPro" id="IPR052202">
    <property type="entry name" value="Yeast_MetPath_Reg"/>
</dbReference>
<sequence length="238" mass="26618">MDRLISYEQAGQTSLLWGNPPGESPQAQPSPEASAAFEANPVNPINPNNNNNTTTTTTNTDDASTPSKSRRGRWDPEPDWSEMVRAKISRSRRTGQACDRCKLRKMRCDANPDGCNSCISRGFDCKITDRLTGDTFTRGATRRMQKEILDLKRQVNSLTEENERLETTNEILRGRLSLFMEHVESVTPSSQTTELTTPGPACPCLVGEYCPMHKRFAPAKVESEEQSYEATLYHALTQ</sequence>
<dbReference type="EMBL" id="JAPMSZ010000007">
    <property type="protein sequence ID" value="KAJ5095764.1"/>
    <property type="molecule type" value="Genomic_DNA"/>
</dbReference>
<dbReference type="Gene3D" id="4.10.240.10">
    <property type="entry name" value="Zn(2)-C6 fungal-type DNA-binding domain"/>
    <property type="match status" value="1"/>
</dbReference>
<evidence type="ECO:0000256" key="3">
    <source>
        <dbReference type="ARBA" id="ARBA00022833"/>
    </source>
</evidence>
<evidence type="ECO:0000313" key="12">
    <source>
        <dbReference type="Proteomes" id="UP001141434"/>
    </source>
</evidence>
<evidence type="ECO:0000313" key="11">
    <source>
        <dbReference type="EMBL" id="KAJ5095764.1"/>
    </source>
</evidence>
<name>A0A9W9F955_9EURO</name>
<keyword evidence="8" id="KW-0175">Coiled coil</keyword>
<organism evidence="11 12">
    <name type="scientific">Penicillium alfredii</name>
    <dbReference type="NCBI Taxonomy" id="1506179"/>
    <lineage>
        <taxon>Eukaryota</taxon>
        <taxon>Fungi</taxon>
        <taxon>Dikarya</taxon>
        <taxon>Ascomycota</taxon>
        <taxon>Pezizomycotina</taxon>
        <taxon>Eurotiomycetes</taxon>
        <taxon>Eurotiomycetidae</taxon>
        <taxon>Eurotiales</taxon>
        <taxon>Aspergillaceae</taxon>
        <taxon>Penicillium</taxon>
    </lineage>
</organism>
<evidence type="ECO:0000256" key="8">
    <source>
        <dbReference type="SAM" id="Coils"/>
    </source>
</evidence>
<reference evidence="11" key="1">
    <citation type="submission" date="2022-11" db="EMBL/GenBank/DDBJ databases">
        <authorList>
            <person name="Petersen C."/>
        </authorList>
    </citation>
    <scope>NUCLEOTIDE SEQUENCE</scope>
    <source>
        <strain evidence="11">IBT 34128</strain>
    </source>
</reference>
<keyword evidence="7" id="KW-0539">Nucleus</keyword>
<comment type="subcellular location">
    <subcellularLocation>
        <location evidence="1">Nucleus</location>
    </subcellularLocation>
</comment>
<dbReference type="GO" id="GO:0005634">
    <property type="term" value="C:nucleus"/>
    <property type="evidence" value="ECO:0007669"/>
    <property type="project" value="UniProtKB-SubCell"/>
</dbReference>
<evidence type="ECO:0000256" key="4">
    <source>
        <dbReference type="ARBA" id="ARBA00023015"/>
    </source>
</evidence>
<accession>A0A9W9F955</accession>
<dbReference type="GO" id="GO:0045944">
    <property type="term" value="P:positive regulation of transcription by RNA polymerase II"/>
    <property type="evidence" value="ECO:0007669"/>
    <property type="project" value="TreeGrafter"/>
</dbReference>
<dbReference type="CDD" id="cd00067">
    <property type="entry name" value="GAL4"/>
    <property type="match status" value="1"/>
</dbReference>
<dbReference type="InterPro" id="IPR001138">
    <property type="entry name" value="Zn2Cys6_DnaBD"/>
</dbReference>
<dbReference type="PANTHER" id="PTHR47782">
    <property type="entry name" value="ZN(II)2CYS6 TRANSCRIPTION FACTOR (EUROFUNG)-RELATED"/>
    <property type="match status" value="1"/>
</dbReference>
<dbReference type="GO" id="GO:0000981">
    <property type="term" value="F:DNA-binding transcription factor activity, RNA polymerase II-specific"/>
    <property type="evidence" value="ECO:0007669"/>
    <property type="project" value="InterPro"/>
</dbReference>
<dbReference type="OrthoDB" id="4151048at2759"/>
<dbReference type="PANTHER" id="PTHR47782:SF10">
    <property type="entry name" value="PROTEIN SIP4"/>
    <property type="match status" value="1"/>
</dbReference>
<feature type="region of interest" description="Disordered" evidence="9">
    <location>
        <begin position="1"/>
        <end position="81"/>
    </location>
</feature>
<dbReference type="RefSeq" id="XP_056511315.1">
    <property type="nucleotide sequence ID" value="XM_056655702.1"/>
</dbReference>
<keyword evidence="2" id="KW-0479">Metal-binding</keyword>
<dbReference type="SUPFAM" id="SSF57701">
    <property type="entry name" value="Zn2/Cys6 DNA-binding domain"/>
    <property type="match status" value="1"/>
</dbReference>
<keyword evidence="3" id="KW-0862">Zinc</keyword>
<keyword evidence="4" id="KW-0805">Transcription regulation</keyword>
<feature type="compositionally biased region" description="Low complexity" evidence="9">
    <location>
        <begin position="24"/>
        <end position="60"/>
    </location>
</feature>
<keyword evidence="12" id="KW-1185">Reference proteome</keyword>
<evidence type="ECO:0000259" key="10">
    <source>
        <dbReference type="PROSITE" id="PS50048"/>
    </source>
</evidence>
<proteinExistence type="predicted"/>
<dbReference type="GO" id="GO:0008270">
    <property type="term" value="F:zinc ion binding"/>
    <property type="evidence" value="ECO:0007669"/>
    <property type="project" value="InterPro"/>
</dbReference>